<sequence>MNYPIPIEPPLPPTPPVVENEPPYRYPPADGLLNAASQLRRGRADHLYARPSHAHMPSIDSAASSFIRMSPLPPSRETLHTETEFRSLHSSNATAPEHNDASYTNMRSTDGRPSSHDCHSFLNDPMYQQMRRQIMEDVAFLIHKARLETQMPPQQSSQLLPKLSSATVEYLSDPHYYDPTRRKHRGSLDTRNKANNRSHMSHESQKCNAGLLDSVRGWWTGQIPEQGPSHLDGIRESVSSNSRQAISLHPLSLAVPNVHLAAPDSNLAIPESSPIASNYIDATETMSQIEVKETQSDSELQPDSEMQSDSRTQSSFRRCRVVQSLVDWKHRIINVRIPFRTSRLLYFSLILAVVLCVLVKCVLVSWACFDLARDQSYRYGSGSVVDQREASDSWLRDLRAQADIAASTLPYIAQLGFIVFPPLVA</sequence>
<dbReference type="OrthoDB" id="10683279at2759"/>
<feature type="compositionally biased region" description="Basic and acidic residues" evidence="1">
    <location>
        <begin position="175"/>
        <end position="192"/>
    </location>
</feature>
<feature type="region of interest" description="Disordered" evidence="1">
    <location>
        <begin position="174"/>
        <end position="206"/>
    </location>
</feature>
<dbReference type="Proteomes" id="UP001152607">
    <property type="component" value="Unassembled WGS sequence"/>
</dbReference>
<keyword evidence="2" id="KW-1133">Transmembrane helix</keyword>
<evidence type="ECO:0000313" key="3">
    <source>
        <dbReference type="EMBL" id="CAI6341465.1"/>
    </source>
</evidence>
<dbReference type="AlphaFoldDB" id="A0A9W4XUT7"/>
<evidence type="ECO:0000256" key="2">
    <source>
        <dbReference type="SAM" id="Phobius"/>
    </source>
</evidence>
<dbReference type="EMBL" id="CAOQHR010000012">
    <property type="protein sequence ID" value="CAI6341465.1"/>
    <property type="molecule type" value="Genomic_DNA"/>
</dbReference>
<feature type="region of interest" description="Disordered" evidence="1">
    <location>
        <begin position="76"/>
        <end position="116"/>
    </location>
</feature>
<organism evidence="3 4">
    <name type="scientific">Periconia digitata</name>
    <dbReference type="NCBI Taxonomy" id="1303443"/>
    <lineage>
        <taxon>Eukaryota</taxon>
        <taxon>Fungi</taxon>
        <taxon>Dikarya</taxon>
        <taxon>Ascomycota</taxon>
        <taxon>Pezizomycotina</taxon>
        <taxon>Dothideomycetes</taxon>
        <taxon>Pleosporomycetidae</taxon>
        <taxon>Pleosporales</taxon>
        <taxon>Massarineae</taxon>
        <taxon>Periconiaceae</taxon>
        <taxon>Periconia</taxon>
    </lineage>
</organism>
<reference evidence="3" key="1">
    <citation type="submission" date="2023-01" db="EMBL/GenBank/DDBJ databases">
        <authorList>
            <person name="Van Ghelder C."/>
            <person name="Rancurel C."/>
        </authorList>
    </citation>
    <scope>NUCLEOTIDE SEQUENCE</scope>
    <source>
        <strain evidence="3">CNCM I-4278</strain>
    </source>
</reference>
<feature type="transmembrane region" description="Helical" evidence="2">
    <location>
        <begin position="344"/>
        <end position="369"/>
    </location>
</feature>
<comment type="caution">
    <text evidence="3">The sequence shown here is derived from an EMBL/GenBank/DDBJ whole genome shotgun (WGS) entry which is preliminary data.</text>
</comment>
<protein>
    <submittedName>
        <fullName evidence="3">Uncharacterized protein</fullName>
    </submittedName>
</protein>
<keyword evidence="2" id="KW-0812">Transmembrane</keyword>
<proteinExistence type="predicted"/>
<feature type="compositionally biased region" description="Pro residues" evidence="1">
    <location>
        <begin position="1"/>
        <end position="16"/>
    </location>
</feature>
<feature type="region of interest" description="Disordered" evidence="1">
    <location>
        <begin position="291"/>
        <end position="312"/>
    </location>
</feature>
<evidence type="ECO:0000256" key="1">
    <source>
        <dbReference type="SAM" id="MobiDB-lite"/>
    </source>
</evidence>
<gene>
    <name evidence="3" type="ORF">PDIGIT_LOCUS14662</name>
</gene>
<feature type="region of interest" description="Disordered" evidence="1">
    <location>
        <begin position="1"/>
        <end position="20"/>
    </location>
</feature>
<feature type="compositionally biased region" description="Basic and acidic residues" evidence="1">
    <location>
        <begin position="77"/>
        <end position="87"/>
    </location>
</feature>
<accession>A0A9W4XUT7</accession>
<evidence type="ECO:0000313" key="4">
    <source>
        <dbReference type="Proteomes" id="UP001152607"/>
    </source>
</evidence>
<feature type="compositionally biased region" description="Polar residues" evidence="1">
    <location>
        <begin position="297"/>
        <end position="312"/>
    </location>
</feature>
<keyword evidence="4" id="KW-1185">Reference proteome</keyword>
<keyword evidence="2" id="KW-0472">Membrane</keyword>
<name>A0A9W4XUT7_9PLEO</name>